<feature type="compositionally biased region" description="Basic and acidic residues" evidence="1">
    <location>
        <begin position="1"/>
        <end position="10"/>
    </location>
</feature>
<dbReference type="Proteomes" id="UP000634529">
    <property type="component" value="Unassembled WGS sequence"/>
</dbReference>
<evidence type="ECO:0000313" key="2">
    <source>
        <dbReference type="EMBL" id="MBD8498961.1"/>
    </source>
</evidence>
<name>A0ABR9AXV1_9BACL</name>
<sequence length="45" mass="5265">MPYNRAERIHQLQNKSRFTEKSITLKSNKAARRAPSLNNIPKQEV</sequence>
<feature type="region of interest" description="Disordered" evidence="1">
    <location>
        <begin position="1"/>
        <end position="45"/>
    </location>
</feature>
<accession>A0ABR9AXV1</accession>
<gene>
    <name evidence="2" type="ORF">IFO66_11665</name>
</gene>
<organism evidence="2 3">
    <name type="scientific">Paenibacillus arenosi</name>
    <dbReference type="NCBI Taxonomy" id="2774142"/>
    <lineage>
        <taxon>Bacteria</taxon>
        <taxon>Bacillati</taxon>
        <taxon>Bacillota</taxon>
        <taxon>Bacilli</taxon>
        <taxon>Bacillales</taxon>
        <taxon>Paenibacillaceae</taxon>
        <taxon>Paenibacillus</taxon>
    </lineage>
</organism>
<dbReference type="EMBL" id="JACYTN010000007">
    <property type="protein sequence ID" value="MBD8498961.1"/>
    <property type="molecule type" value="Genomic_DNA"/>
</dbReference>
<feature type="compositionally biased region" description="Polar residues" evidence="1">
    <location>
        <begin position="11"/>
        <end position="27"/>
    </location>
</feature>
<keyword evidence="3" id="KW-1185">Reference proteome</keyword>
<dbReference type="RefSeq" id="WP_192025318.1">
    <property type="nucleotide sequence ID" value="NZ_JACYTN010000007.1"/>
</dbReference>
<evidence type="ECO:0000256" key="1">
    <source>
        <dbReference type="SAM" id="MobiDB-lite"/>
    </source>
</evidence>
<feature type="compositionally biased region" description="Polar residues" evidence="1">
    <location>
        <begin position="36"/>
        <end position="45"/>
    </location>
</feature>
<evidence type="ECO:0000313" key="3">
    <source>
        <dbReference type="Proteomes" id="UP000634529"/>
    </source>
</evidence>
<protein>
    <submittedName>
        <fullName evidence="2">Uncharacterized protein</fullName>
    </submittedName>
</protein>
<comment type="caution">
    <text evidence="2">The sequence shown here is derived from an EMBL/GenBank/DDBJ whole genome shotgun (WGS) entry which is preliminary data.</text>
</comment>
<proteinExistence type="predicted"/>
<reference evidence="2 3" key="1">
    <citation type="submission" date="2020-09" db="EMBL/GenBank/DDBJ databases">
        <title>Paenibacillus sp. CAU 1523 isolated from sand of Haeundae Beach.</title>
        <authorList>
            <person name="Kim W."/>
        </authorList>
    </citation>
    <scope>NUCLEOTIDE SEQUENCE [LARGE SCALE GENOMIC DNA]</scope>
    <source>
        <strain evidence="2 3">CAU 1523</strain>
    </source>
</reference>